<comment type="similarity">
    <text evidence="1">Belongs to the bacterial solute-binding protein 7 family.</text>
</comment>
<dbReference type="InterPro" id="IPR018389">
    <property type="entry name" value="DctP_fam"/>
</dbReference>
<dbReference type="InterPro" id="IPR038404">
    <property type="entry name" value="TRAP_DctP_sf"/>
</dbReference>
<evidence type="ECO:0000313" key="5">
    <source>
        <dbReference type="Proteomes" id="UP000192708"/>
    </source>
</evidence>
<dbReference type="Proteomes" id="UP000192708">
    <property type="component" value="Unassembled WGS sequence"/>
</dbReference>
<evidence type="ECO:0000256" key="3">
    <source>
        <dbReference type="ARBA" id="ARBA00022729"/>
    </source>
</evidence>
<keyword evidence="3" id="KW-0732">Signal</keyword>
<protein>
    <submittedName>
        <fullName evidence="4">TRAP-type C4-dicarboxylate transport system, substrate-binding protein</fullName>
    </submittedName>
</protein>
<proteinExistence type="inferred from homology"/>
<dbReference type="GO" id="GO:0055085">
    <property type="term" value="P:transmembrane transport"/>
    <property type="evidence" value="ECO:0007669"/>
    <property type="project" value="InterPro"/>
</dbReference>
<dbReference type="PANTHER" id="PTHR33376">
    <property type="match status" value="1"/>
</dbReference>
<dbReference type="RefSeq" id="WP_084283139.1">
    <property type="nucleotide sequence ID" value="NZ_FWXJ01000004.1"/>
</dbReference>
<dbReference type="CDD" id="cd13603">
    <property type="entry name" value="PBP2_TRAP_Siap_TeaA_like"/>
    <property type="match status" value="1"/>
</dbReference>
<dbReference type="EMBL" id="FWXJ01000004">
    <property type="protein sequence ID" value="SMC44475.1"/>
    <property type="molecule type" value="Genomic_DNA"/>
</dbReference>
<dbReference type="STRING" id="1938817.SAMN06296008_104177"/>
<accession>A0A1W1Z7U3</accession>
<organism evidence="4 5">
    <name type="scientific">Polynucleobacter kasalickyi</name>
    <dbReference type="NCBI Taxonomy" id="1938817"/>
    <lineage>
        <taxon>Bacteria</taxon>
        <taxon>Pseudomonadati</taxon>
        <taxon>Pseudomonadota</taxon>
        <taxon>Betaproteobacteria</taxon>
        <taxon>Burkholderiales</taxon>
        <taxon>Burkholderiaceae</taxon>
        <taxon>Polynucleobacter</taxon>
    </lineage>
</organism>
<dbReference type="PANTHER" id="PTHR33376:SF7">
    <property type="entry name" value="C4-DICARBOXYLATE-BINDING PROTEIN DCTB"/>
    <property type="match status" value="1"/>
</dbReference>
<evidence type="ECO:0000313" key="4">
    <source>
        <dbReference type="EMBL" id="SMC44475.1"/>
    </source>
</evidence>
<dbReference type="NCBIfam" id="NF037995">
    <property type="entry name" value="TRAP_S1"/>
    <property type="match status" value="1"/>
</dbReference>
<keyword evidence="2" id="KW-0813">Transport</keyword>
<gene>
    <name evidence="4" type="ORF">SAMN06296008_104177</name>
</gene>
<evidence type="ECO:0000256" key="1">
    <source>
        <dbReference type="ARBA" id="ARBA00009023"/>
    </source>
</evidence>
<dbReference type="Pfam" id="PF03480">
    <property type="entry name" value="DctP"/>
    <property type="match status" value="1"/>
</dbReference>
<dbReference type="AlphaFoldDB" id="A0A1W1Z7U3"/>
<evidence type="ECO:0000256" key="2">
    <source>
        <dbReference type="ARBA" id="ARBA00022448"/>
    </source>
</evidence>
<keyword evidence="5" id="KW-1185">Reference proteome</keyword>
<sequence>MEKHPIRFGGYQNQDSIHNQAARYFLQLIQEKLGHQVSSELIGNVLNLGRKSGDLPDMVRDGELTCCYISTVRFTDWIPEISILDLPFMFKNRHQVHEAFRGAFGSYLKNQFEAKTPFKLLGIWDNGFRHITNKVHPIRTPKDCEGLSIRTQMSEVHVESLRAIGFNPIPVDVKIFVDEIAGPRFDAQDNPLTNTFNFGVHHYHRFFTLTGHFFGGTAFICNAEIFDSWSEEMKDVFTSCAKLATEYQWKLASEEDELILKKINPHENEIISLSDEERELFKLAVKPIFDKYEKLIPANIFKMF</sequence>
<dbReference type="Gene3D" id="3.40.190.170">
    <property type="entry name" value="Bacterial extracellular solute-binding protein, family 7"/>
    <property type="match status" value="1"/>
</dbReference>
<name>A0A1W1Z7U3_9BURK</name>
<dbReference type="OrthoDB" id="9794826at2"/>
<reference evidence="4 5" key="1">
    <citation type="submission" date="2017-04" db="EMBL/GenBank/DDBJ databases">
        <authorList>
            <person name="Afonso C.L."/>
            <person name="Miller P.J."/>
            <person name="Scott M.A."/>
            <person name="Spackman E."/>
            <person name="Goraichik I."/>
            <person name="Dimitrov K.M."/>
            <person name="Suarez D.L."/>
            <person name="Swayne D.E."/>
        </authorList>
    </citation>
    <scope>NUCLEOTIDE SEQUENCE [LARGE SCALE GENOMIC DNA]</scope>
    <source>
        <strain evidence="4 5">VK13</strain>
    </source>
</reference>